<gene>
    <name evidence="3" type="ORF">NE663_02405</name>
</gene>
<organism evidence="3 4">
    <name type="scientific">Massilicoli timonensis</name>
    <dbReference type="NCBI Taxonomy" id="2015901"/>
    <lineage>
        <taxon>Bacteria</taxon>
        <taxon>Bacillati</taxon>
        <taxon>Bacillota</taxon>
        <taxon>Erysipelotrichia</taxon>
        <taxon>Erysipelotrichales</taxon>
        <taxon>Erysipelotrichaceae</taxon>
        <taxon>Massilicoli</taxon>
    </lineage>
</organism>
<proteinExistence type="predicted"/>
<evidence type="ECO:0000313" key="3">
    <source>
        <dbReference type="EMBL" id="MCQ5121113.1"/>
    </source>
</evidence>
<dbReference type="SMART" id="SM00899">
    <property type="entry name" value="FeoA"/>
    <property type="match status" value="1"/>
</dbReference>
<protein>
    <submittedName>
        <fullName evidence="3">Ferrous iron transport protein A</fullName>
    </submittedName>
</protein>
<dbReference type="RefSeq" id="WP_102267162.1">
    <property type="nucleotide sequence ID" value="NZ_CALVCM010000021.1"/>
</dbReference>
<name>A0ABT1SIR4_9FIRM</name>
<dbReference type="Proteomes" id="UP001524435">
    <property type="component" value="Unassembled WGS sequence"/>
</dbReference>
<dbReference type="InterPro" id="IPR008988">
    <property type="entry name" value="Transcriptional_repressor_C"/>
</dbReference>
<keyword evidence="1" id="KW-0408">Iron</keyword>
<dbReference type="Gene3D" id="2.30.30.90">
    <property type="match status" value="1"/>
</dbReference>
<comment type="caution">
    <text evidence="3">The sequence shown here is derived from an EMBL/GenBank/DDBJ whole genome shotgun (WGS) entry which is preliminary data.</text>
</comment>
<accession>A0ABT1SIR4</accession>
<evidence type="ECO:0000256" key="1">
    <source>
        <dbReference type="ARBA" id="ARBA00023004"/>
    </source>
</evidence>
<sequence length="77" mass="8829">MKLPEAKQNETVEIIAVKAPPRLLRRFYDLGFVKGNQVRPAFVNPFGNMKAYWIQNSLIALRNEDGARIEVKICGRQ</sequence>
<feature type="domain" description="Ferrous iron transporter FeoA-like" evidence="2">
    <location>
        <begin position="1"/>
        <end position="73"/>
    </location>
</feature>
<dbReference type="InterPro" id="IPR007167">
    <property type="entry name" value="Fe-transptr_FeoA-like"/>
</dbReference>
<evidence type="ECO:0000313" key="4">
    <source>
        <dbReference type="Proteomes" id="UP001524435"/>
    </source>
</evidence>
<evidence type="ECO:0000259" key="2">
    <source>
        <dbReference type="SMART" id="SM00899"/>
    </source>
</evidence>
<reference evidence="3 4" key="1">
    <citation type="submission" date="2022-06" db="EMBL/GenBank/DDBJ databases">
        <title>Isolation of gut microbiota from human fecal samples.</title>
        <authorList>
            <person name="Pamer E.G."/>
            <person name="Barat B."/>
            <person name="Waligurski E."/>
            <person name="Medina S."/>
            <person name="Paddock L."/>
            <person name="Mostad J."/>
        </authorList>
    </citation>
    <scope>NUCLEOTIDE SEQUENCE [LARGE SCALE GENOMIC DNA]</scope>
    <source>
        <strain evidence="3 4">DFI.6.1</strain>
    </source>
</reference>
<dbReference type="Pfam" id="PF04023">
    <property type="entry name" value="FeoA"/>
    <property type="match status" value="1"/>
</dbReference>
<dbReference type="SUPFAM" id="SSF50037">
    <property type="entry name" value="C-terminal domain of transcriptional repressors"/>
    <property type="match status" value="1"/>
</dbReference>
<dbReference type="InterPro" id="IPR038157">
    <property type="entry name" value="FeoA_core_dom"/>
</dbReference>
<dbReference type="EMBL" id="JANGCH010000002">
    <property type="protein sequence ID" value="MCQ5121113.1"/>
    <property type="molecule type" value="Genomic_DNA"/>
</dbReference>
<keyword evidence="4" id="KW-1185">Reference proteome</keyword>